<dbReference type="Pfam" id="PF00881">
    <property type="entry name" value="Nitroreductase"/>
    <property type="match status" value="1"/>
</dbReference>
<organism evidence="7 8">
    <name type="scientific">Ligilactobacillus ruminis DPC 6832</name>
    <dbReference type="NCBI Taxonomy" id="1402208"/>
    <lineage>
        <taxon>Bacteria</taxon>
        <taxon>Bacillati</taxon>
        <taxon>Bacillota</taxon>
        <taxon>Bacilli</taxon>
        <taxon>Lactobacillales</taxon>
        <taxon>Lactobacillaceae</taxon>
        <taxon>Ligilactobacillus</taxon>
    </lineage>
</organism>
<dbReference type="Gene3D" id="3.40.109.10">
    <property type="entry name" value="NADH Oxidase"/>
    <property type="match status" value="1"/>
</dbReference>
<dbReference type="InterPro" id="IPR016446">
    <property type="entry name" value="Flavin_OxRdtase_Frp"/>
</dbReference>
<dbReference type="Proteomes" id="UP000031011">
    <property type="component" value="Unassembled WGS sequence"/>
</dbReference>
<keyword evidence="4 5" id="KW-0560">Oxidoreductase</keyword>
<dbReference type="CDD" id="cd02146">
    <property type="entry name" value="NfsA-like"/>
    <property type="match status" value="1"/>
</dbReference>
<comment type="similarity">
    <text evidence="1 5">Belongs to the flavin oxidoreductase frp family.</text>
</comment>
<evidence type="ECO:0000313" key="8">
    <source>
        <dbReference type="Proteomes" id="UP000031011"/>
    </source>
</evidence>
<proteinExistence type="inferred from homology"/>
<accession>A0A837DVM3</accession>
<dbReference type="PANTHER" id="PTHR43425">
    <property type="entry name" value="OXYGEN-INSENSITIVE NADPH NITROREDUCTASE"/>
    <property type="match status" value="1"/>
</dbReference>
<name>A0A837DVM3_9LACO</name>
<dbReference type="PIRSF" id="PIRSF005426">
    <property type="entry name" value="Frp"/>
    <property type="match status" value="1"/>
</dbReference>
<dbReference type="AlphaFoldDB" id="A0A837DVM3"/>
<sequence length="263" mass="30085">MPEKPAFKIINGGIIMNETIKTQLNHRTIRAFKNQELTDEQKKTLEEVARHTSTSMFLQQFSMMHVTDDEKRAKIREITGQKYVGANGDLFIFVADLYRNSEIRRQLGKDEGALHGTDVFLQAVEDTVLAVQNFVNAAESMGLGAVILGSINNEPKELVKILNLPKMTYPVLGVQVGVPDQEPQLKPRLPLEFISFENEYPHDFSIENLASYDEVVQTYYDLRDTNKRIDSFTNQIGSFKLDNRKTHRSQILEVLHEQGLCWK</sequence>
<feature type="domain" description="Nitroreductase" evidence="6">
    <location>
        <begin position="26"/>
        <end position="177"/>
    </location>
</feature>
<reference evidence="7 8" key="1">
    <citation type="journal article" date="2015" name="BMC Microbiol.">
        <title>Lactobacillus ruminis strains cluster according to their mammalian gut source.</title>
        <authorList>
            <person name="O' Donnell M.M."/>
            <person name="Harris H.M."/>
            <person name="Lynch D.B."/>
            <person name="Ross R.P."/>
            <person name="O'Toole P.W."/>
        </authorList>
    </citation>
    <scope>NUCLEOTIDE SEQUENCE [LARGE SCALE GENOMIC DNA]</scope>
    <source>
        <strain evidence="7 8">DPC 6832</strain>
    </source>
</reference>
<evidence type="ECO:0000256" key="3">
    <source>
        <dbReference type="ARBA" id="ARBA00022643"/>
    </source>
</evidence>
<dbReference type="InterPro" id="IPR029479">
    <property type="entry name" value="Nitroreductase"/>
</dbReference>
<keyword evidence="3 5" id="KW-0288">FMN</keyword>
<evidence type="ECO:0000256" key="5">
    <source>
        <dbReference type="PIRNR" id="PIRNR005426"/>
    </source>
</evidence>
<dbReference type="SUPFAM" id="SSF55469">
    <property type="entry name" value="FMN-dependent nitroreductase-like"/>
    <property type="match status" value="1"/>
</dbReference>
<evidence type="ECO:0000256" key="1">
    <source>
        <dbReference type="ARBA" id="ARBA00008366"/>
    </source>
</evidence>
<protein>
    <submittedName>
        <fullName evidence="7">Nitroreductase</fullName>
    </submittedName>
</protein>
<gene>
    <name evidence="7" type="ORF">LRN_0199</name>
</gene>
<evidence type="ECO:0000259" key="6">
    <source>
        <dbReference type="Pfam" id="PF00881"/>
    </source>
</evidence>
<comment type="caution">
    <text evidence="7">The sequence shown here is derived from an EMBL/GenBank/DDBJ whole genome shotgun (WGS) entry which is preliminary data.</text>
</comment>
<keyword evidence="5" id="KW-0521">NADP</keyword>
<evidence type="ECO:0000256" key="4">
    <source>
        <dbReference type="ARBA" id="ARBA00023002"/>
    </source>
</evidence>
<evidence type="ECO:0000313" key="7">
    <source>
        <dbReference type="EMBL" id="KIC04305.1"/>
    </source>
</evidence>
<dbReference type="GO" id="GO:0016491">
    <property type="term" value="F:oxidoreductase activity"/>
    <property type="evidence" value="ECO:0007669"/>
    <property type="project" value="UniProtKB-UniRule"/>
</dbReference>
<dbReference type="PANTHER" id="PTHR43425:SF2">
    <property type="entry name" value="OXYGEN-INSENSITIVE NADPH NITROREDUCTASE"/>
    <property type="match status" value="1"/>
</dbReference>
<dbReference type="InterPro" id="IPR000415">
    <property type="entry name" value="Nitroreductase-like"/>
</dbReference>
<dbReference type="EMBL" id="AWYA01000118">
    <property type="protein sequence ID" value="KIC04305.1"/>
    <property type="molecule type" value="Genomic_DNA"/>
</dbReference>
<keyword evidence="2 5" id="KW-0285">Flavoprotein</keyword>
<evidence type="ECO:0000256" key="2">
    <source>
        <dbReference type="ARBA" id="ARBA00022630"/>
    </source>
</evidence>